<sequence>MEDVTYFLKQIPDSCVVLQIACTQLNTFVLTTSGKVYSWGELTYALGRNPQQEKDLFRPMLIESLLESNIMSLACGTNHVLALTAEGTVYSWGDNSYGQLGLNDIKSRVVPEQIPDLKKVVRISAGNEYSFALVAKEVESVETYITFVWGNNENLKLRKVNDDDQMRSRNPVKVLMPAWGNYNPNVTLKYNKRGKNYAYKSVIGNDIELGNLTRNDVHEIETENDHLKRKLQILNKKCNEFEKDVYGCDVSLHTSGLRNDNILRNIEEVLEKTKSNARAFTVELEEKTKELKESDVKIEAIEKQLKDHLAQEQNLREQIEKDEDEIRFFHFRLDKNSPEAASDQALLSKLRADVLKNNENFTKLCSDKVELQKTILKQNQISKQINANIKKLNEEIKEANSRIKIFGNVEKIRKDQLIYNFFEQSQKGFNKELDNFQSIFEAASDTAVEKLSRSMQKNNFADYLQQSEILLNQLQGEITLMKKPVDSNFVYEELNKIWQILEMHIELMKEKNGLELGLLQETAKEVFKEMEDMENSEDRVMQRKLMKKILSKANLSQFKQTNDNV</sequence>
<gene>
    <name evidence="3" type="ORF">SteCoe_33692</name>
</gene>
<proteinExistence type="predicted"/>
<evidence type="ECO:0000256" key="2">
    <source>
        <dbReference type="SAM" id="Coils"/>
    </source>
</evidence>
<evidence type="ECO:0000313" key="4">
    <source>
        <dbReference type="Proteomes" id="UP000187209"/>
    </source>
</evidence>
<dbReference type="OrthoDB" id="310865at2759"/>
<dbReference type="PRINTS" id="PR00633">
    <property type="entry name" value="RCCNDNSATION"/>
</dbReference>
<dbReference type="InterPro" id="IPR000408">
    <property type="entry name" value="Reg_chr_condens"/>
</dbReference>
<comment type="caution">
    <text evidence="3">The sequence shown here is derived from an EMBL/GenBank/DDBJ whole genome shotgun (WGS) entry which is preliminary data.</text>
</comment>
<accession>A0A1R2AWC7</accession>
<protein>
    <submittedName>
        <fullName evidence="3">Uncharacterized protein</fullName>
    </submittedName>
</protein>
<keyword evidence="4" id="KW-1185">Reference proteome</keyword>
<dbReference type="AlphaFoldDB" id="A0A1R2AWC7"/>
<dbReference type="Pfam" id="PF00415">
    <property type="entry name" value="RCC1"/>
    <property type="match status" value="2"/>
</dbReference>
<dbReference type="PROSITE" id="PS50012">
    <property type="entry name" value="RCC1_3"/>
    <property type="match status" value="2"/>
</dbReference>
<dbReference type="InterPro" id="IPR051553">
    <property type="entry name" value="Ran_GTPase-activating"/>
</dbReference>
<keyword evidence="2" id="KW-0175">Coiled coil</keyword>
<organism evidence="3 4">
    <name type="scientific">Stentor coeruleus</name>
    <dbReference type="NCBI Taxonomy" id="5963"/>
    <lineage>
        <taxon>Eukaryota</taxon>
        <taxon>Sar</taxon>
        <taxon>Alveolata</taxon>
        <taxon>Ciliophora</taxon>
        <taxon>Postciliodesmatophora</taxon>
        <taxon>Heterotrichea</taxon>
        <taxon>Heterotrichida</taxon>
        <taxon>Stentoridae</taxon>
        <taxon>Stentor</taxon>
    </lineage>
</organism>
<evidence type="ECO:0000313" key="3">
    <source>
        <dbReference type="EMBL" id="OMJ68772.1"/>
    </source>
</evidence>
<dbReference type="EMBL" id="MPUH01001284">
    <property type="protein sequence ID" value="OMJ68772.1"/>
    <property type="molecule type" value="Genomic_DNA"/>
</dbReference>
<dbReference type="Gene3D" id="2.130.10.30">
    <property type="entry name" value="Regulator of chromosome condensation 1/beta-lactamase-inhibitor protein II"/>
    <property type="match status" value="1"/>
</dbReference>
<dbReference type="GO" id="GO:0005085">
    <property type="term" value="F:guanyl-nucleotide exchange factor activity"/>
    <property type="evidence" value="ECO:0007669"/>
    <property type="project" value="TreeGrafter"/>
</dbReference>
<feature type="coiled-coil region" evidence="2">
    <location>
        <begin position="217"/>
        <end position="325"/>
    </location>
</feature>
<dbReference type="SUPFAM" id="SSF50985">
    <property type="entry name" value="RCC1/BLIP-II"/>
    <property type="match status" value="1"/>
</dbReference>
<dbReference type="Proteomes" id="UP000187209">
    <property type="component" value="Unassembled WGS sequence"/>
</dbReference>
<feature type="repeat" description="RCC1" evidence="1">
    <location>
        <begin position="34"/>
        <end position="86"/>
    </location>
</feature>
<dbReference type="GO" id="GO:0005737">
    <property type="term" value="C:cytoplasm"/>
    <property type="evidence" value="ECO:0007669"/>
    <property type="project" value="TreeGrafter"/>
</dbReference>
<dbReference type="PANTHER" id="PTHR45982:SF1">
    <property type="entry name" value="REGULATOR OF CHROMOSOME CONDENSATION"/>
    <property type="match status" value="1"/>
</dbReference>
<dbReference type="PANTHER" id="PTHR45982">
    <property type="entry name" value="REGULATOR OF CHROMOSOME CONDENSATION"/>
    <property type="match status" value="1"/>
</dbReference>
<reference evidence="3 4" key="1">
    <citation type="submission" date="2016-11" db="EMBL/GenBank/DDBJ databases">
        <title>The macronuclear genome of Stentor coeruleus: a giant cell with tiny introns.</title>
        <authorList>
            <person name="Slabodnick M."/>
            <person name="Ruby J.G."/>
            <person name="Reiff S.B."/>
            <person name="Swart E.C."/>
            <person name="Gosai S."/>
            <person name="Prabakaran S."/>
            <person name="Witkowska E."/>
            <person name="Larue G.E."/>
            <person name="Fisher S."/>
            <person name="Freeman R.M."/>
            <person name="Gunawardena J."/>
            <person name="Chu W."/>
            <person name="Stover N.A."/>
            <person name="Gregory B.D."/>
            <person name="Nowacki M."/>
            <person name="Derisi J."/>
            <person name="Roy S.W."/>
            <person name="Marshall W.F."/>
            <person name="Sood P."/>
        </authorList>
    </citation>
    <scope>NUCLEOTIDE SEQUENCE [LARGE SCALE GENOMIC DNA]</scope>
    <source>
        <strain evidence="3">WM001</strain>
    </source>
</reference>
<evidence type="ECO:0000256" key="1">
    <source>
        <dbReference type="PROSITE-ProRule" id="PRU00235"/>
    </source>
</evidence>
<name>A0A1R2AWC7_9CILI</name>
<feature type="repeat" description="RCC1" evidence="1">
    <location>
        <begin position="87"/>
        <end position="136"/>
    </location>
</feature>
<feature type="coiled-coil region" evidence="2">
    <location>
        <begin position="375"/>
        <end position="409"/>
    </location>
</feature>
<dbReference type="InterPro" id="IPR009091">
    <property type="entry name" value="RCC1/BLIP-II"/>
</dbReference>